<evidence type="ECO:0000256" key="5">
    <source>
        <dbReference type="PROSITE-ProRule" id="PRU00042"/>
    </source>
</evidence>
<keyword evidence="7" id="KW-1185">Reference proteome</keyword>
<dbReference type="SUPFAM" id="SSF57667">
    <property type="entry name" value="beta-beta-alpha zinc fingers"/>
    <property type="match status" value="3"/>
</dbReference>
<protein>
    <submittedName>
        <fullName evidence="8">RE1-silencing transcription factor B</fullName>
    </submittedName>
</protein>
<dbReference type="PROSITE" id="PS50157">
    <property type="entry name" value="ZINC_FINGER_C2H2_2"/>
    <property type="match status" value="4"/>
</dbReference>
<dbReference type="Proteomes" id="UP000694867">
    <property type="component" value="Unplaced"/>
</dbReference>
<feature type="domain" description="C2H2-type" evidence="6">
    <location>
        <begin position="167"/>
        <end position="195"/>
    </location>
</feature>
<evidence type="ECO:0000256" key="3">
    <source>
        <dbReference type="ARBA" id="ARBA00022771"/>
    </source>
</evidence>
<dbReference type="GO" id="GO:0000977">
    <property type="term" value="F:RNA polymerase II transcription regulatory region sequence-specific DNA binding"/>
    <property type="evidence" value="ECO:0007669"/>
    <property type="project" value="TreeGrafter"/>
</dbReference>
<dbReference type="KEGG" id="goe:100902638"/>
<dbReference type="GO" id="GO:0000981">
    <property type="term" value="F:DNA-binding transcription factor activity, RNA polymerase II-specific"/>
    <property type="evidence" value="ECO:0007669"/>
    <property type="project" value="TreeGrafter"/>
</dbReference>
<keyword evidence="2" id="KW-0677">Repeat</keyword>
<name>A0AAJ6QQR3_9ACAR</name>
<dbReference type="GO" id="GO:0008270">
    <property type="term" value="F:zinc ion binding"/>
    <property type="evidence" value="ECO:0007669"/>
    <property type="project" value="UniProtKB-KW"/>
</dbReference>
<keyword evidence="1" id="KW-0479">Metal-binding</keyword>
<gene>
    <name evidence="8" type="primary">LOC100902638</name>
</gene>
<evidence type="ECO:0000313" key="7">
    <source>
        <dbReference type="Proteomes" id="UP000694867"/>
    </source>
</evidence>
<feature type="domain" description="C2H2-type" evidence="6">
    <location>
        <begin position="111"/>
        <end position="133"/>
    </location>
</feature>
<proteinExistence type="predicted"/>
<dbReference type="GeneID" id="100902638"/>
<organism evidence="7 8">
    <name type="scientific">Galendromus occidentalis</name>
    <name type="common">western predatory mite</name>
    <dbReference type="NCBI Taxonomy" id="34638"/>
    <lineage>
        <taxon>Eukaryota</taxon>
        <taxon>Metazoa</taxon>
        <taxon>Ecdysozoa</taxon>
        <taxon>Arthropoda</taxon>
        <taxon>Chelicerata</taxon>
        <taxon>Arachnida</taxon>
        <taxon>Acari</taxon>
        <taxon>Parasitiformes</taxon>
        <taxon>Mesostigmata</taxon>
        <taxon>Gamasina</taxon>
        <taxon>Phytoseioidea</taxon>
        <taxon>Phytoseiidae</taxon>
        <taxon>Typhlodrominae</taxon>
        <taxon>Galendromus</taxon>
    </lineage>
</organism>
<keyword evidence="3 5" id="KW-0863">Zinc-finger</keyword>
<dbReference type="Pfam" id="PF00096">
    <property type="entry name" value="zf-C2H2"/>
    <property type="match status" value="1"/>
</dbReference>
<dbReference type="PANTHER" id="PTHR24409">
    <property type="entry name" value="ZINC FINGER PROTEIN 142"/>
    <property type="match status" value="1"/>
</dbReference>
<evidence type="ECO:0000256" key="2">
    <source>
        <dbReference type="ARBA" id="ARBA00022737"/>
    </source>
</evidence>
<dbReference type="AlphaFoldDB" id="A0AAJ6QQR3"/>
<dbReference type="InterPro" id="IPR036236">
    <property type="entry name" value="Znf_C2H2_sf"/>
</dbReference>
<evidence type="ECO:0000313" key="8">
    <source>
        <dbReference type="RefSeq" id="XP_003742779.1"/>
    </source>
</evidence>
<dbReference type="PANTHER" id="PTHR24409:SF295">
    <property type="entry name" value="AZ2-RELATED"/>
    <property type="match status" value="1"/>
</dbReference>
<dbReference type="InterPro" id="IPR013087">
    <property type="entry name" value="Znf_C2H2_type"/>
</dbReference>
<feature type="domain" description="C2H2-type" evidence="6">
    <location>
        <begin position="83"/>
        <end position="110"/>
    </location>
</feature>
<keyword evidence="4" id="KW-0862">Zinc</keyword>
<feature type="domain" description="C2H2-type" evidence="6">
    <location>
        <begin position="22"/>
        <end position="44"/>
    </location>
</feature>
<dbReference type="RefSeq" id="XP_003742779.1">
    <property type="nucleotide sequence ID" value="XM_003742731.2"/>
</dbReference>
<evidence type="ECO:0000256" key="4">
    <source>
        <dbReference type="ARBA" id="ARBA00022833"/>
    </source>
</evidence>
<dbReference type="GO" id="GO:0005634">
    <property type="term" value="C:nucleus"/>
    <property type="evidence" value="ECO:0007669"/>
    <property type="project" value="TreeGrafter"/>
</dbReference>
<reference evidence="8" key="1">
    <citation type="submission" date="2025-08" db="UniProtKB">
        <authorList>
            <consortium name="RefSeq"/>
        </authorList>
    </citation>
    <scope>IDENTIFICATION</scope>
</reference>
<evidence type="ECO:0000256" key="1">
    <source>
        <dbReference type="ARBA" id="ARBA00022723"/>
    </source>
</evidence>
<accession>A0AAJ6QQR3</accession>
<sequence>MESFLEGCPPDDFHIADAQGVFQCIFCGDFFSERSALDAHLPSHVTPGDSSAREKALKCPVCNYEVWSEDDFESHLKSHVLGYKCIFCDFTTVKRSKLRSHLPEHAFERNFKCDLCGLGFCKKDLLKRHLKTHGPKTLACTQCEYRTFGKRILREHIATKHEVKNLYKCKECSSEFKHSGDLGIHKRKVHKAQWSKFGRSDMKRCPDCPFETKRKYEYVFHRLERHENFPIIQEDPMIKCGFEECSFQADDELKFVNHVQSKHNPDGMCRLCDKSGCEHLKTKYYRTKPKKEQRVPGPATLLENVQKL</sequence>
<dbReference type="SMART" id="SM00355">
    <property type="entry name" value="ZnF_C2H2"/>
    <property type="match status" value="8"/>
</dbReference>
<dbReference type="PROSITE" id="PS00028">
    <property type="entry name" value="ZINC_FINGER_C2H2_1"/>
    <property type="match status" value="4"/>
</dbReference>
<dbReference type="Gene3D" id="3.30.160.60">
    <property type="entry name" value="Classic Zinc Finger"/>
    <property type="match status" value="3"/>
</dbReference>
<evidence type="ECO:0000259" key="6">
    <source>
        <dbReference type="PROSITE" id="PS50157"/>
    </source>
</evidence>